<dbReference type="AlphaFoldDB" id="K1SJK5"/>
<proteinExistence type="predicted"/>
<name>K1SJK5_9ZZZZ</name>
<reference evidence="1" key="1">
    <citation type="journal article" date="2013" name="Environ. Microbiol.">
        <title>Microbiota from the distal guts of lean and obese adolescents exhibit partial functional redundancy besides clear differences in community structure.</title>
        <authorList>
            <person name="Ferrer M."/>
            <person name="Ruiz A."/>
            <person name="Lanza F."/>
            <person name="Haange S.B."/>
            <person name="Oberbach A."/>
            <person name="Till H."/>
            <person name="Bargiela R."/>
            <person name="Campoy C."/>
            <person name="Segura M.T."/>
            <person name="Richter M."/>
            <person name="von Bergen M."/>
            <person name="Seifert J."/>
            <person name="Suarez A."/>
        </authorList>
    </citation>
    <scope>NUCLEOTIDE SEQUENCE</scope>
</reference>
<sequence length="191" mass="22699">PFEAMTDEDEKALWFQLSAIYNYFSQKHSLSVELFHYHDVWNADYSGNCELWQHLWKGESLAFFSYNFQASRRLSLKTRIGLDWLQYHLHGDNSFSQLSPRINTNVQYQLNKGMLLWSFNFVNSNHGMDVINRAMIQVNSHMMEKGMPELKKSHDINTYLYYMGRFNRLSVSAIGQFRYNHHPVTDDYYLG</sequence>
<organism evidence="1">
    <name type="scientific">human gut metagenome</name>
    <dbReference type="NCBI Taxonomy" id="408170"/>
    <lineage>
        <taxon>unclassified sequences</taxon>
        <taxon>metagenomes</taxon>
        <taxon>organismal metagenomes</taxon>
    </lineage>
</organism>
<protein>
    <submittedName>
        <fullName evidence="1">Uncharacterized protein</fullName>
    </submittedName>
</protein>
<evidence type="ECO:0000313" key="1">
    <source>
        <dbReference type="EMBL" id="EKC57778.1"/>
    </source>
</evidence>
<gene>
    <name evidence="1" type="ORF">LEA_14197</name>
</gene>
<dbReference type="EMBL" id="AJWY01009638">
    <property type="protein sequence ID" value="EKC57778.1"/>
    <property type="molecule type" value="Genomic_DNA"/>
</dbReference>
<accession>K1SJK5</accession>
<feature type="non-terminal residue" evidence="1">
    <location>
        <position position="1"/>
    </location>
</feature>
<comment type="caution">
    <text evidence="1">The sequence shown here is derived from an EMBL/GenBank/DDBJ whole genome shotgun (WGS) entry which is preliminary data.</text>
</comment>